<organism evidence="3 4">
    <name type="scientific">Spirulina subsalsa FACHB-351</name>
    <dbReference type="NCBI Taxonomy" id="234711"/>
    <lineage>
        <taxon>Bacteria</taxon>
        <taxon>Bacillati</taxon>
        <taxon>Cyanobacteriota</taxon>
        <taxon>Cyanophyceae</taxon>
        <taxon>Spirulinales</taxon>
        <taxon>Spirulinaceae</taxon>
        <taxon>Spirulina</taxon>
    </lineage>
</organism>
<evidence type="ECO:0000313" key="3">
    <source>
        <dbReference type="EMBL" id="MCW6035946.1"/>
    </source>
</evidence>
<evidence type="ECO:0000313" key="4">
    <source>
        <dbReference type="Proteomes" id="UP001526426"/>
    </source>
</evidence>
<dbReference type="Pfam" id="PF01593">
    <property type="entry name" value="Amino_oxidase"/>
    <property type="match status" value="1"/>
</dbReference>
<proteinExistence type="predicted"/>
<name>A0ABT3L365_9CYAN</name>
<evidence type="ECO:0000259" key="2">
    <source>
        <dbReference type="Pfam" id="PF01593"/>
    </source>
</evidence>
<dbReference type="SUPFAM" id="SSF51905">
    <property type="entry name" value="FAD/NAD(P)-binding domain"/>
    <property type="match status" value="1"/>
</dbReference>
<feature type="domain" description="Amine oxidase" evidence="2">
    <location>
        <begin position="57"/>
        <end position="457"/>
    </location>
</feature>
<dbReference type="InterPro" id="IPR002937">
    <property type="entry name" value="Amino_oxidase"/>
</dbReference>
<reference evidence="3 4" key="1">
    <citation type="submission" date="2021-08" db="EMBL/GenBank/DDBJ databases">
        <title>Draft genome sequence of Spirulina subsalsa with high tolerance to salinity and hype-accumulation of phycocyanin.</title>
        <authorList>
            <person name="Pei H."/>
            <person name="Jiang L."/>
        </authorList>
    </citation>
    <scope>NUCLEOTIDE SEQUENCE [LARGE SCALE GENOMIC DNA]</scope>
    <source>
        <strain evidence="3 4">FACHB-351</strain>
    </source>
</reference>
<dbReference type="Proteomes" id="UP001526426">
    <property type="component" value="Unassembled WGS sequence"/>
</dbReference>
<comment type="caution">
    <text evidence="3">The sequence shown here is derived from an EMBL/GenBank/DDBJ whole genome shotgun (WGS) entry which is preliminary data.</text>
</comment>
<dbReference type="EMBL" id="JAIHOM010000024">
    <property type="protein sequence ID" value="MCW6035946.1"/>
    <property type="molecule type" value="Genomic_DNA"/>
</dbReference>
<dbReference type="PANTHER" id="PTHR42923">
    <property type="entry name" value="PROTOPORPHYRINOGEN OXIDASE"/>
    <property type="match status" value="1"/>
</dbReference>
<evidence type="ECO:0000256" key="1">
    <source>
        <dbReference type="SAM" id="MobiDB-lite"/>
    </source>
</evidence>
<dbReference type="Gene3D" id="1.10.3110.10">
    <property type="entry name" value="protoporphyrinogen ix oxidase, domain 3"/>
    <property type="match status" value="1"/>
</dbReference>
<feature type="compositionally biased region" description="Basic and acidic residues" evidence="1">
    <location>
        <begin position="20"/>
        <end position="33"/>
    </location>
</feature>
<gene>
    <name evidence="3" type="ORF">K4A83_06625</name>
</gene>
<dbReference type="InterPro" id="IPR036188">
    <property type="entry name" value="FAD/NAD-bd_sf"/>
</dbReference>
<dbReference type="Gene3D" id="3.90.660.20">
    <property type="entry name" value="Protoporphyrinogen oxidase, mitochondrial, domain 2"/>
    <property type="match status" value="1"/>
</dbReference>
<feature type="region of interest" description="Disordered" evidence="1">
    <location>
        <begin position="1"/>
        <end position="41"/>
    </location>
</feature>
<dbReference type="PANTHER" id="PTHR42923:SF46">
    <property type="entry name" value="AMINE OXIDASE"/>
    <property type="match status" value="1"/>
</dbReference>
<dbReference type="NCBIfam" id="NF005560">
    <property type="entry name" value="PRK07233.1"/>
    <property type="match status" value="1"/>
</dbReference>
<sequence length="482" mass="53928">MKPNPPPTQQNPDSVPPSPSEDKVPPFPSEDKVPPFQRGARGDKPLSWGIVGGGILGMTLAQRLIQAGQRVTLIESAPQLGGLASAWQLDDLIWDRHYHVTLLSDSHLRGLLRELGLEDQMRWVETKTGVYANGQLYSVSNALEFLLFPPLNLIDKIRLAVTILYASRIQNWRKLEQISVVDWLRRWSGDRTLKKFWLPLLRSKLGDNYPKASAAFIWAIIARLYAARRTGLKKEMFGYLPGGYARLLEQFSKALTAQGVKINLGQPVQRVQAAPSGTEITFRDGSSQIFDQVIITAAAPLAAQLCPQLTETEIHRLHSIQYQGIICASLLLRRPLATYYVTNITDDGIPFTGVIEMTTLVKPEEFGGRTLVYLPKYVPVEDTAFQLTDEELKAQFMTALLKMYPHLHPDDLLSFQVSRVKYVLPISTLNYSRNLPPMTTSIPGIHIVNSAHILNGTLNINETIQLAERAIKEILSPQPTQL</sequence>
<dbReference type="InterPro" id="IPR050464">
    <property type="entry name" value="Zeta_carotene_desat/Oxidored"/>
</dbReference>
<dbReference type="RefSeq" id="WP_265263674.1">
    <property type="nucleotide sequence ID" value="NZ_JAIHOM010000024.1"/>
</dbReference>
<accession>A0ABT3L365</accession>
<keyword evidence="4" id="KW-1185">Reference proteome</keyword>
<dbReference type="Gene3D" id="3.50.50.60">
    <property type="entry name" value="FAD/NAD(P)-binding domain"/>
    <property type="match status" value="1"/>
</dbReference>
<protein>
    <submittedName>
        <fullName evidence="3">NAD(P)/FAD-dependent oxidoreductase</fullName>
    </submittedName>
</protein>
<feature type="compositionally biased region" description="Pro residues" evidence="1">
    <location>
        <begin position="1"/>
        <end position="19"/>
    </location>
</feature>